<name>A4BV65_9GAMM</name>
<reference evidence="2 3" key="1">
    <citation type="submission" date="2006-02" db="EMBL/GenBank/DDBJ databases">
        <authorList>
            <person name="Waterbury J."/>
            <person name="Ferriera S."/>
            <person name="Johnson J."/>
            <person name="Kravitz S."/>
            <person name="Halpern A."/>
            <person name="Remington K."/>
            <person name="Beeson K."/>
            <person name="Tran B."/>
            <person name="Rogers Y.-H."/>
            <person name="Friedman R."/>
            <person name="Venter J.C."/>
        </authorList>
    </citation>
    <scope>NUCLEOTIDE SEQUENCE [LARGE SCALE GENOMIC DNA]</scope>
    <source>
        <strain evidence="2 3">Nb-231</strain>
    </source>
</reference>
<protein>
    <submittedName>
        <fullName evidence="2">Uncharacterized protein</fullName>
    </submittedName>
</protein>
<organism evidence="2 3">
    <name type="scientific">Nitrococcus mobilis Nb-231</name>
    <dbReference type="NCBI Taxonomy" id="314278"/>
    <lineage>
        <taxon>Bacteria</taxon>
        <taxon>Pseudomonadati</taxon>
        <taxon>Pseudomonadota</taxon>
        <taxon>Gammaproteobacteria</taxon>
        <taxon>Chromatiales</taxon>
        <taxon>Ectothiorhodospiraceae</taxon>
        <taxon>Nitrococcus</taxon>
    </lineage>
</organism>
<dbReference type="HOGENOM" id="CLU_1633641_0_0_6"/>
<evidence type="ECO:0000313" key="2">
    <source>
        <dbReference type="EMBL" id="EAR20407.1"/>
    </source>
</evidence>
<sequence length="162" mass="18459">MVAWLLPWESIGQWAWVADMVDIMASIIPSIRGLPSMIHFMSKPAAEAQLAFLHLCGLAFTLVVFIFTRPMLIKPKVKRKRLQVLRGAISSGALVAFFSVLAHYVPVFNSHVKDPSEVFHDTHFKMVLFYVIAYWGYSYLFSVFVSFLYALFLPLEIKGDVK</sequence>
<keyword evidence="1" id="KW-1133">Transmembrane helix</keyword>
<keyword evidence="1" id="KW-0812">Transmembrane</keyword>
<proteinExistence type="predicted"/>
<feature type="transmembrane region" description="Helical" evidence="1">
    <location>
        <begin position="84"/>
        <end position="107"/>
    </location>
</feature>
<evidence type="ECO:0000256" key="1">
    <source>
        <dbReference type="SAM" id="Phobius"/>
    </source>
</evidence>
<gene>
    <name evidence="2" type="ORF">NB231_00470</name>
</gene>
<dbReference type="EMBL" id="AAOF01000023">
    <property type="protein sequence ID" value="EAR20407.1"/>
    <property type="molecule type" value="Genomic_DNA"/>
</dbReference>
<comment type="caution">
    <text evidence="2">The sequence shown here is derived from an EMBL/GenBank/DDBJ whole genome shotgun (WGS) entry which is preliminary data.</text>
</comment>
<dbReference type="Proteomes" id="UP000003374">
    <property type="component" value="Unassembled WGS sequence"/>
</dbReference>
<dbReference type="AlphaFoldDB" id="A4BV65"/>
<evidence type="ECO:0000313" key="3">
    <source>
        <dbReference type="Proteomes" id="UP000003374"/>
    </source>
</evidence>
<keyword evidence="3" id="KW-1185">Reference proteome</keyword>
<accession>A4BV65</accession>
<feature type="transmembrane region" description="Helical" evidence="1">
    <location>
        <begin position="127"/>
        <end position="152"/>
    </location>
</feature>
<feature type="transmembrane region" description="Helical" evidence="1">
    <location>
        <begin position="51"/>
        <end position="72"/>
    </location>
</feature>
<dbReference type="STRING" id="314278.NB231_00470"/>
<keyword evidence="1" id="KW-0472">Membrane</keyword>